<dbReference type="Proteomes" id="UP000254893">
    <property type="component" value="Unassembled WGS sequence"/>
</dbReference>
<protein>
    <submittedName>
        <fullName evidence="1">Uncharacterized protein</fullName>
    </submittedName>
</protein>
<dbReference type="RefSeq" id="WP_115171318.1">
    <property type="nucleotide sequence ID" value="NZ_UGYW01000002.1"/>
</dbReference>
<accession>A0A380CRY6</accession>
<dbReference type="AlphaFoldDB" id="A0A380CRY6"/>
<name>A0A380CRY6_SPHSI</name>
<sequence>MKAVNKIKPILFSTPMVKALELLKTQTRRLLKSFNPDYPIFKGIGRRHKLNVPDPIETFAVFENEFGERIKIKSPYQVGDVIWVRETWRVDPHGGYDYKSNYTTQFCNHPNNKVMWMPSIFMPKDAARIFLNITDVRVERIQDITEKDAEAEGVKIDEDGFLCWDYMSNKWLPFGNPPQESFKTLWQSIKGTDSWNENPWVWVFSFEVMTKPESFNT</sequence>
<evidence type="ECO:0000313" key="1">
    <source>
        <dbReference type="EMBL" id="SUJ26416.1"/>
    </source>
</evidence>
<evidence type="ECO:0000313" key="2">
    <source>
        <dbReference type="Proteomes" id="UP000254893"/>
    </source>
</evidence>
<proteinExistence type="predicted"/>
<gene>
    <name evidence="1" type="ORF">NCTC11388_03952</name>
</gene>
<dbReference type="EMBL" id="UGYW01000002">
    <property type="protein sequence ID" value="SUJ26416.1"/>
    <property type="molecule type" value="Genomic_DNA"/>
</dbReference>
<organism evidence="1 2">
    <name type="scientific">Sphingobacterium spiritivorum</name>
    <name type="common">Flavobacterium spiritivorum</name>
    <dbReference type="NCBI Taxonomy" id="258"/>
    <lineage>
        <taxon>Bacteria</taxon>
        <taxon>Pseudomonadati</taxon>
        <taxon>Bacteroidota</taxon>
        <taxon>Sphingobacteriia</taxon>
        <taxon>Sphingobacteriales</taxon>
        <taxon>Sphingobacteriaceae</taxon>
        <taxon>Sphingobacterium</taxon>
    </lineage>
</organism>
<reference evidence="1 2" key="1">
    <citation type="submission" date="2018-06" db="EMBL/GenBank/DDBJ databases">
        <authorList>
            <consortium name="Pathogen Informatics"/>
            <person name="Doyle S."/>
        </authorList>
    </citation>
    <scope>NUCLEOTIDE SEQUENCE [LARGE SCALE GENOMIC DNA]</scope>
    <source>
        <strain evidence="1 2">NCTC11388</strain>
    </source>
</reference>